<evidence type="ECO:0000313" key="5">
    <source>
        <dbReference type="EMBL" id="VEU42458.1"/>
    </source>
</evidence>
<evidence type="ECO:0000256" key="3">
    <source>
        <dbReference type="SAM" id="MobiDB-lite"/>
    </source>
</evidence>
<reference evidence="5 6" key="1">
    <citation type="submission" date="2019-01" db="EMBL/GenBank/DDBJ databases">
        <authorList>
            <person name="Ferrante I. M."/>
        </authorList>
    </citation>
    <scope>NUCLEOTIDE SEQUENCE [LARGE SCALE GENOMIC DNA]</scope>
    <source>
        <strain evidence="5 6">B856</strain>
    </source>
</reference>
<dbReference type="Proteomes" id="UP000291116">
    <property type="component" value="Unassembled WGS sequence"/>
</dbReference>
<organism evidence="5 6">
    <name type="scientific">Pseudo-nitzschia multistriata</name>
    <dbReference type="NCBI Taxonomy" id="183589"/>
    <lineage>
        <taxon>Eukaryota</taxon>
        <taxon>Sar</taxon>
        <taxon>Stramenopiles</taxon>
        <taxon>Ochrophyta</taxon>
        <taxon>Bacillariophyta</taxon>
        <taxon>Bacillariophyceae</taxon>
        <taxon>Bacillariophycidae</taxon>
        <taxon>Bacillariales</taxon>
        <taxon>Bacillariaceae</taxon>
        <taxon>Pseudo-nitzschia</taxon>
    </lineage>
</organism>
<accession>A0A448ZKA4</accession>
<evidence type="ECO:0000256" key="2">
    <source>
        <dbReference type="RuleBase" id="RU003616"/>
    </source>
</evidence>
<sequence length="130" mass="14808">MMSQKSKTYYPSSVPGEEGSNITIREDETCFLVSIEMPDIDGKDLQVTLNKNVLTISGFRRSRSNSYSDIDEECDRRSAQNAPTKRQRLVRQLEIDPTAVDIERAMASTWNGCYTLYAPKRHPQFKGLVL</sequence>
<dbReference type="InterPro" id="IPR008978">
    <property type="entry name" value="HSP20-like_chaperone"/>
</dbReference>
<evidence type="ECO:0000256" key="1">
    <source>
        <dbReference type="PROSITE-ProRule" id="PRU00285"/>
    </source>
</evidence>
<feature type="region of interest" description="Disordered" evidence="3">
    <location>
        <begin position="1"/>
        <end position="21"/>
    </location>
</feature>
<dbReference type="EMBL" id="CAACVS010000440">
    <property type="protein sequence ID" value="VEU42458.1"/>
    <property type="molecule type" value="Genomic_DNA"/>
</dbReference>
<feature type="region of interest" description="Disordered" evidence="3">
    <location>
        <begin position="64"/>
        <end position="85"/>
    </location>
</feature>
<feature type="compositionally biased region" description="Polar residues" evidence="3">
    <location>
        <begin position="1"/>
        <end position="11"/>
    </location>
</feature>
<dbReference type="InterPro" id="IPR002068">
    <property type="entry name" value="A-crystallin/Hsp20_dom"/>
</dbReference>
<gene>
    <name evidence="5" type="ORF">PSNMU_V1.4_AUG-EV-PASAV3_0093600</name>
</gene>
<proteinExistence type="inferred from homology"/>
<dbReference type="AlphaFoldDB" id="A0A448ZKA4"/>
<dbReference type="CDD" id="cd06464">
    <property type="entry name" value="ACD_sHsps-like"/>
    <property type="match status" value="1"/>
</dbReference>
<feature type="domain" description="SHSP" evidence="4">
    <location>
        <begin position="13"/>
        <end position="130"/>
    </location>
</feature>
<dbReference type="Pfam" id="PF00011">
    <property type="entry name" value="HSP20"/>
    <property type="match status" value="1"/>
</dbReference>
<name>A0A448ZKA4_9STRA</name>
<dbReference type="OrthoDB" id="48413at2759"/>
<keyword evidence="6" id="KW-1185">Reference proteome</keyword>
<dbReference type="SUPFAM" id="SSF49764">
    <property type="entry name" value="HSP20-like chaperones"/>
    <property type="match status" value="1"/>
</dbReference>
<dbReference type="PROSITE" id="PS01031">
    <property type="entry name" value="SHSP"/>
    <property type="match status" value="1"/>
</dbReference>
<comment type="similarity">
    <text evidence="1 2">Belongs to the small heat shock protein (HSP20) family.</text>
</comment>
<protein>
    <recommendedName>
        <fullName evidence="4">SHSP domain-containing protein</fullName>
    </recommendedName>
</protein>
<evidence type="ECO:0000259" key="4">
    <source>
        <dbReference type="PROSITE" id="PS01031"/>
    </source>
</evidence>
<dbReference type="Gene3D" id="2.60.40.790">
    <property type="match status" value="1"/>
</dbReference>
<evidence type="ECO:0000313" key="6">
    <source>
        <dbReference type="Proteomes" id="UP000291116"/>
    </source>
</evidence>